<dbReference type="Proteomes" id="UP000325289">
    <property type="component" value="Unassembled WGS sequence"/>
</dbReference>
<reference evidence="2 3" key="1">
    <citation type="submission" date="2016-10" db="EMBL/GenBank/DDBJ databases">
        <authorList>
            <person name="Varghese N."/>
            <person name="Submissions S."/>
        </authorList>
    </citation>
    <scope>NUCLEOTIDE SEQUENCE [LARGE SCALE GENOMIC DNA]</scope>
    <source>
        <strain evidence="3">YIM D21,KCTC 23444,ACCC 10710</strain>
    </source>
</reference>
<dbReference type="InterPro" id="IPR002634">
    <property type="entry name" value="BolA"/>
</dbReference>
<dbReference type="OrthoDB" id="9811118at2"/>
<dbReference type="PANTHER" id="PTHR46230:SF7">
    <property type="entry name" value="BOLA-LIKE PROTEIN 1"/>
    <property type="match status" value="1"/>
</dbReference>
<evidence type="ECO:0000313" key="2">
    <source>
        <dbReference type="EMBL" id="SFE61583.1"/>
    </source>
</evidence>
<dbReference type="RefSeq" id="WP_149757366.1">
    <property type="nucleotide sequence ID" value="NZ_FOMS01000012.1"/>
</dbReference>
<dbReference type="EMBL" id="FOMS01000012">
    <property type="protein sequence ID" value="SFE61583.1"/>
    <property type="molecule type" value="Genomic_DNA"/>
</dbReference>
<dbReference type="GO" id="GO:0016226">
    <property type="term" value="P:iron-sulfur cluster assembly"/>
    <property type="evidence" value="ECO:0007669"/>
    <property type="project" value="TreeGrafter"/>
</dbReference>
<dbReference type="InterPro" id="IPR036065">
    <property type="entry name" value="BolA-like_sf"/>
</dbReference>
<dbReference type="PIRSF" id="PIRSF003113">
    <property type="entry name" value="BolA"/>
    <property type="match status" value="1"/>
</dbReference>
<dbReference type="SUPFAM" id="SSF82657">
    <property type="entry name" value="BolA-like"/>
    <property type="match status" value="1"/>
</dbReference>
<name>A0A1I2C1G5_9RHOB</name>
<evidence type="ECO:0000313" key="3">
    <source>
        <dbReference type="Proteomes" id="UP000325289"/>
    </source>
</evidence>
<keyword evidence="3" id="KW-1185">Reference proteome</keyword>
<sequence length="89" mass="9615">MEKTTRTSEIETRLRAALAPTELVVHDDSEAHRGHAGFQEGGESHFHVVIRSAAFEGQSRIARHRAVHAAIGPELMGAIHALSLDLGTP</sequence>
<dbReference type="Pfam" id="PF01722">
    <property type="entry name" value="BolA"/>
    <property type="match status" value="1"/>
</dbReference>
<protein>
    <submittedName>
        <fullName evidence="2">BolA protein</fullName>
    </submittedName>
</protein>
<gene>
    <name evidence="2" type="ORF">SAMN04515678_11253</name>
</gene>
<proteinExistence type="inferred from homology"/>
<evidence type="ECO:0000256" key="1">
    <source>
        <dbReference type="RuleBase" id="RU003860"/>
    </source>
</evidence>
<accession>A0A1I2C1G5</accession>
<dbReference type="Gene3D" id="3.30.300.90">
    <property type="entry name" value="BolA-like"/>
    <property type="match status" value="1"/>
</dbReference>
<dbReference type="PANTHER" id="PTHR46230">
    <property type="match status" value="1"/>
</dbReference>
<dbReference type="AlphaFoldDB" id="A0A1I2C1G5"/>
<organism evidence="2 3">
    <name type="scientific">Roseivivax sediminis</name>
    <dbReference type="NCBI Taxonomy" id="936889"/>
    <lineage>
        <taxon>Bacteria</taxon>
        <taxon>Pseudomonadati</taxon>
        <taxon>Pseudomonadota</taxon>
        <taxon>Alphaproteobacteria</taxon>
        <taxon>Rhodobacterales</taxon>
        <taxon>Roseobacteraceae</taxon>
        <taxon>Roseivivax</taxon>
    </lineage>
</organism>
<comment type="similarity">
    <text evidence="1">Belongs to the BolA/IbaG family.</text>
</comment>